<feature type="region of interest" description="Disordered" evidence="1">
    <location>
        <begin position="1"/>
        <end position="22"/>
    </location>
</feature>
<comment type="caution">
    <text evidence="2">The sequence shown here is derived from an EMBL/GenBank/DDBJ whole genome shotgun (WGS) entry which is preliminary data.</text>
</comment>
<reference evidence="3" key="1">
    <citation type="submission" date="2024-07" db="EMBL/GenBank/DDBJ databases">
        <title>Two chromosome-level genome assemblies of Korean endemic species Abeliophyllum distichum and Forsythia ovata (Oleaceae).</title>
        <authorList>
            <person name="Jang H."/>
        </authorList>
    </citation>
    <scope>NUCLEOTIDE SEQUENCE [LARGE SCALE GENOMIC DNA]</scope>
</reference>
<evidence type="ECO:0000313" key="2">
    <source>
        <dbReference type="EMBL" id="KAL2461384.1"/>
    </source>
</evidence>
<dbReference type="Proteomes" id="UP001604336">
    <property type="component" value="Unassembled WGS sequence"/>
</dbReference>
<organism evidence="2 3">
    <name type="scientific">Abeliophyllum distichum</name>
    <dbReference type="NCBI Taxonomy" id="126358"/>
    <lineage>
        <taxon>Eukaryota</taxon>
        <taxon>Viridiplantae</taxon>
        <taxon>Streptophyta</taxon>
        <taxon>Embryophyta</taxon>
        <taxon>Tracheophyta</taxon>
        <taxon>Spermatophyta</taxon>
        <taxon>Magnoliopsida</taxon>
        <taxon>eudicotyledons</taxon>
        <taxon>Gunneridae</taxon>
        <taxon>Pentapetalae</taxon>
        <taxon>asterids</taxon>
        <taxon>lamiids</taxon>
        <taxon>Lamiales</taxon>
        <taxon>Oleaceae</taxon>
        <taxon>Forsythieae</taxon>
        <taxon>Abeliophyllum</taxon>
    </lineage>
</organism>
<sequence>MSSSATGGDALGCVGDEASPSMSPSMEVVLPIRGVDGNTGEAIPIDAALSLREAGDPFRADVVRILRAYGLAPTQVAPNGWSQMEGGMYLWFRHSFGMEMPLHVFQTIYQSRKLLKNKDTLPRCELSRDVIDIVRSIYQAAPLTWSYGLILNIHRCLVELSFMASKAEMDQGRRPHPTLARLTKQRLKVLVPDSTEDTSQRKVIEDLSREENKAEVFAPNEDSGVPEGEATLKRKRKGGASRTLSVNPSGEVVLDSPPRVDPVSGGSGVGPFDSRKRLRELIGPPGSRISDDALKNVPFFPSMGAQAVKKYFTPKWEEFASHGDLEDVLEAGLDATVRATSL</sequence>
<evidence type="ECO:0000256" key="1">
    <source>
        <dbReference type="SAM" id="MobiDB-lite"/>
    </source>
</evidence>
<gene>
    <name evidence="2" type="ORF">Adt_44804</name>
</gene>
<dbReference type="AlphaFoldDB" id="A0ABD1PCM2"/>
<dbReference type="EMBL" id="JBFOLK010000014">
    <property type="protein sequence ID" value="KAL2461384.1"/>
    <property type="molecule type" value="Genomic_DNA"/>
</dbReference>
<protein>
    <submittedName>
        <fullName evidence="2">Uncharacterized protein</fullName>
    </submittedName>
</protein>
<accession>A0ABD1PCM2</accession>
<keyword evidence="3" id="KW-1185">Reference proteome</keyword>
<evidence type="ECO:0000313" key="3">
    <source>
        <dbReference type="Proteomes" id="UP001604336"/>
    </source>
</evidence>
<feature type="region of interest" description="Disordered" evidence="1">
    <location>
        <begin position="217"/>
        <end position="274"/>
    </location>
</feature>
<proteinExistence type="predicted"/>
<name>A0ABD1PCM2_9LAMI</name>